<comment type="caution">
    <text evidence="1">The sequence shown here is derived from an EMBL/GenBank/DDBJ whole genome shotgun (WGS) entry which is preliminary data.</text>
</comment>
<keyword evidence="2" id="KW-1185">Reference proteome</keyword>
<evidence type="ECO:0000313" key="1">
    <source>
        <dbReference type="EMBL" id="MBA4866732.1"/>
    </source>
</evidence>
<accession>A0A7W2HK25</accession>
<protein>
    <submittedName>
        <fullName evidence="1">Uncharacterized protein</fullName>
    </submittedName>
</protein>
<name>A0A7W2HK25_9ACTN</name>
<dbReference type="AlphaFoldDB" id="A0A7W2HK25"/>
<dbReference type="InterPro" id="IPR046200">
    <property type="entry name" value="DUF6233"/>
</dbReference>
<reference evidence="1 2" key="1">
    <citation type="submission" date="2020-07" db="EMBL/GenBank/DDBJ databases">
        <title>Streptomyces isolated from Indian soil.</title>
        <authorList>
            <person name="Mandal S."/>
            <person name="Maiti P.K."/>
        </authorList>
    </citation>
    <scope>NUCLEOTIDE SEQUENCE [LARGE SCALE GENOMIC DNA]</scope>
    <source>
        <strain evidence="1 2">PSKA54</strain>
    </source>
</reference>
<evidence type="ECO:0000313" key="2">
    <source>
        <dbReference type="Proteomes" id="UP000586976"/>
    </source>
</evidence>
<sequence length="59" mass="6172">MLQQSLGAQHPVAVHVGGCHMAGKNFRGLLREQALRARAEGVEGCGHCGVDAELGYLDG</sequence>
<proteinExistence type="predicted"/>
<organism evidence="1 2">
    <name type="scientific">Streptomyces himalayensis subsp. aureolus</name>
    <dbReference type="NCBI Taxonomy" id="2758039"/>
    <lineage>
        <taxon>Bacteria</taxon>
        <taxon>Bacillati</taxon>
        <taxon>Actinomycetota</taxon>
        <taxon>Actinomycetes</taxon>
        <taxon>Kitasatosporales</taxon>
        <taxon>Streptomycetaceae</taxon>
        <taxon>Streptomyces</taxon>
        <taxon>Streptomyces himalayensis</taxon>
    </lineage>
</organism>
<gene>
    <name evidence="1" type="ORF">H1V43_36640</name>
</gene>
<dbReference type="Pfam" id="PF19746">
    <property type="entry name" value="DUF6233"/>
    <property type="match status" value="1"/>
</dbReference>
<dbReference type="RefSeq" id="WP_181868097.1">
    <property type="nucleotide sequence ID" value="NZ_JACEQY010000072.1"/>
</dbReference>
<dbReference type="Proteomes" id="UP000586976">
    <property type="component" value="Unassembled WGS sequence"/>
</dbReference>
<dbReference type="EMBL" id="JACEQY010000072">
    <property type="protein sequence ID" value="MBA4866732.1"/>
    <property type="molecule type" value="Genomic_DNA"/>
</dbReference>